<dbReference type="SUPFAM" id="SSF53597">
    <property type="entry name" value="Dihydrofolate reductase-like"/>
    <property type="match status" value="1"/>
</dbReference>
<keyword evidence="3" id="KW-1185">Reference proteome</keyword>
<comment type="caution">
    <text evidence="2">The sequence shown here is derived from an EMBL/GenBank/DDBJ whole genome shotgun (WGS) entry which is preliminary data.</text>
</comment>
<gene>
    <name evidence="2" type="ORF">GCM10008906_00220</name>
</gene>
<dbReference type="Pfam" id="PF01872">
    <property type="entry name" value="RibD_C"/>
    <property type="match status" value="1"/>
</dbReference>
<evidence type="ECO:0000313" key="2">
    <source>
        <dbReference type="EMBL" id="GAA0731571.1"/>
    </source>
</evidence>
<evidence type="ECO:0000259" key="1">
    <source>
        <dbReference type="Pfam" id="PF01872"/>
    </source>
</evidence>
<dbReference type="InterPro" id="IPR002734">
    <property type="entry name" value="RibDG_C"/>
</dbReference>
<reference evidence="2 3" key="1">
    <citation type="journal article" date="2019" name="Int. J. Syst. Evol. Microbiol.">
        <title>The Global Catalogue of Microorganisms (GCM) 10K type strain sequencing project: providing services to taxonomists for standard genome sequencing and annotation.</title>
        <authorList>
            <consortium name="The Broad Institute Genomics Platform"/>
            <consortium name="The Broad Institute Genome Sequencing Center for Infectious Disease"/>
            <person name="Wu L."/>
            <person name="Ma J."/>
        </authorList>
    </citation>
    <scope>NUCLEOTIDE SEQUENCE [LARGE SCALE GENOMIC DNA]</scope>
    <source>
        <strain evidence="2 3">JCM 1407</strain>
    </source>
</reference>
<sequence>MPSNLESMNYPYNEMKLNKVFKNKDINLPTLGIDCNELRKVYGEALMFGEIPKDRPYTYSSLVTSIDGRIAFTDDPEGPLIASKNFLSKLGSTTDWWTLNILRSSADGIIFGANTLSAEPNGTGHVYDNNLEKARELLGRESVPWNIIPTLDGSDIPFDHIQFTCGEVPIIFYTSPAGLKTCKKNAKKETIIIGPYNTTEEIIFKDFIPDKNKVYIIVTGENNIPNNKVGLKILRKMGIEKLLVESPTLTHIFMEEELMDELFLNYSCVYLGGKSLTMGMHGKEFTSTNHPHTELISIFMYSPHYMYLRHKVIYGVYQNV</sequence>
<protein>
    <recommendedName>
        <fullName evidence="1">Bacterial bifunctional deaminase-reductase C-terminal domain-containing protein</fullName>
    </recommendedName>
</protein>
<evidence type="ECO:0000313" key="3">
    <source>
        <dbReference type="Proteomes" id="UP001501510"/>
    </source>
</evidence>
<feature type="domain" description="Bacterial bifunctional deaminase-reductase C-terminal" evidence="1">
    <location>
        <begin position="57"/>
        <end position="302"/>
    </location>
</feature>
<dbReference type="Gene3D" id="3.40.430.10">
    <property type="entry name" value="Dihydrofolate Reductase, subunit A"/>
    <property type="match status" value="1"/>
</dbReference>
<dbReference type="InterPro" id="IPR024072">
    <property type="entry name" value="DHFR-like_dom_sf"/>
</dbReference>
<name>A0ABN1J8Q3_9CLOT</name>
<dbReference type="EMBL" id="BAAACG010000001">
    <property type="protein sequence ID" value="GAA0731571.1"/>
    <property type="molecule type" value="Genomic_DNA"/>
</dbReference>
<dbReference type="RefSeq" id="WP_343757588.1">
    <property type="nucleotide sequence ID" value="NZ_BAAACG010000001.1"/>
</dbReference>
<organism evidence="2 3">
    <name type="scientific">Clostridium oceanicum</name>
    <dbReference type="NCBI Taxonomy" id="1543"/>
    <lineage>
        <taxon>Bacteria</taxon>
        <taxon>Bacillati</taxon>
        <taxon>Bacillota</taxon>
        <taxon>Clostridia</taxon>
        <taxon>Eubacteriales</taxon>
        <taxon>Clostridiaceae</taxon>
        <taxon>Clostridium</taxon>
    </lineage>
</organism>
<dbReference type="Proteomes" id="UP001501510">
    <property type="component" value="Unassembled WGS sequence"/>
</dbReference>
<accession>A0ABN1J8Q3</accession>
<proteinExistence type="predicted"/>